<dbReference type="InParanoid" id="A0A5J5ELG9"/>
<reference evidence="4 5" key="1">
    <citation type="submission" date="2019-09" db="EMBL/GenBank/DDBJ databases">
        <title>Draft genome of the ectomycorrhizal ascomycete Sphaerosporella brunnea.</title>
        <authorList>
            <consortium name="DOE Joint Genome Institute"/>
            <person name="Benucci G.M."/>
            <person name="Marozzi G."/>
            <person name="Antonielli L."/>
            <person name="Sanchez S."/>
            <person name="Marco P."/>
            <person name="Wang X."/>
            <person name="Falini L.B."/>
            <person name="Barry K."/>
            <person name="Haridas S."/>
            <person name="Lipzen A."/>
            <person name="Labutti K."/>
            <person name="Grigoriev I.V."/>
            <person name="Murat C."/>
            <person name="Martin F."/>
            <person name="Albertini E."/>
            <person name="Donnini D."/>
            <person name="Bonito G."/>
        </authorList>
    </citation>
    <scope>NUCLEOTIDE SEQUENCE [LARGE SCALE GENOMIC DNA]</scope>
    <source>
        <strain evidence="4 5">Sb_GMNB300</strain>
    </source>
</reference>
<feature type="non-terminal residue" evidence="4">
    <location>
        <position position="1"/>
    </location>
</feature>
<feature type="compositionally biased region" description="Basic and acidic residues" evidence="3">
    <location>
        <begin position="253"/>
        <end position="270"/>
    </location>
</feature>
<dbReference type="InterPro" id="IPR021858">
    <property type="entry name" value="Fun_TF"/>
</dbReference>
<evidence type="ECO:0000313" key="5">
    <source>
        <dbReference type="Proteomes" id="UP000326924"/>
    </source>
</evidence>
<name>A0A5J5ELG9_9PEZI</name>
<proteinExistence type="predicted"/>
<dbReference type="EMBL" id="VXIS01000206">
    <property type="protein sequence ID" value="KAA8896871.1"/>
    <property type="molecule type" value="Genomic_DNA"/>
</dbReference>
<protein>
    <submittedName>
        <fullName evidence="4">Fungal-specific transcription factor domain-containing protein</fullName>
    </submittedName>
</protein>
<dbReference type="PANTHER" id="PTHR37534:SF46">
    <property type="entry name" value="ZN(II)2CYS6 TRANSCRIPTION FACTOR (EUROFUNG)"/>
    <property type="match status" value="1"/>
</dbReference>
<dbReference type="GO" id="GO:0005634">
    <property type="term" value="C:nucleus"/>
    <property type="evidence" value="ECO:0007669"/>
    <property type="project" value="UniProtKB-SubCell"/>
</dbReference>
<keyword evidence="2" id="KW-0539">Nucleus</keyword>
<gene>
    <name evidence="4" type="ORF">FN846DRAFT_783497</name>
</gene>
<dbReference type="Pfam" id="PF11951">
    <property type="entry name" value="Fungal_trans_2"/>
    <property type="match status" value="1"/>
</dbReference>
<dbReference type="AlphaFoldDB" id="A0A5J5ELG9"/>
<dbReference type="Proteomes" id="UP000326924">
    <property type="component" value="Unassembled WGS sequence"/>
</dbReference>
<sequence>SPHLRFLVDYYDKTICSVIVVFDGHNNPFRRKILSMAFQNSALLEAVFALSQSHLQSRKRMGLSTVSYPEIASPIMTPTSPHSPMTPDSYRSHSSDCSPSIHGIPDSAIRHKNNCTRLLQNHLADSVASKEDPVSATLLILLFYHLCDSGVGMFKTHLAGVKRLMMMREVGTETGRWGWMETIFCWLDNMCSSINNREAQLRGGYLDMIRDSSDEWGLESLTGCNRDLFMRLAGLGRINILSQMPTTPGAENVHLDDVNDDGKSEPARNENDGRRDFWLAWNAMKSDLYEWRPTTHHAATFSRMNLDRGSESTSPRKAKSPPGFAPPTAHAKAKEAVEMNHWLHACNVYRYAAILYLDRLAYPHLPSSHSIFQNTIREVLDHVACVPPVGLGSRLLWPLFITGSECVVDAHKTLIRERCLDMQNDVGFFNKFSSLDVLEKIWKSDEEEGNSGIFAGARRLGKPENRSIGGRGLRWRKIIGSDKMEYLMI</sequence>
<organism evidence="4 5">
    <name type="scientific">Sphaerosporella brunnea</name>
    <dbReference type="NCBI Taxonomy" id="1250544"/>
    <lineage>
        <taxon>Eukaryota</taxon>
        <taxon>Fungi</taxon>
        <taxon>Dikarya</taxon>
        <taxon>Ascomycota</taxon>
        <taxon>Pezizomycotina</taxon>
        <taxon>Pezizomycetes</taxon>
        <taxon>Pezizales</taxon>
        <taxon>Pyronemataceae</taxon>
        <taxon>Sphaerosporella</taxon>
    </lineage>
</organism>
<comment type="subcellular location">
    <subcellularLocation>
        <location evidence="1">Nucleus</location>
    </subcellularLocation>
</comment>
<evidence type="ECO:0000256" key="3">
    <source>
        <dbReference type="SAM" id="MobiDB-lite"/>
    </source>
</evidence>
<evidence type="ECO:0000256" key="1">
    <source>
        <dbReference type="ARBA" id="ARBA00004123"/>
    </source>
</evidence>
<dbReference type="OrthoDB" id="3431704at2759"/>
<feature type="region of interest" description="Disordered" evidence="3">
    <location>
        <begin position="302"/>
        <end position="328"/>
    </location>
</feature>
<accession>A0A5J5ELG9</accession>
<dbReference type="PANTHER" id="PTHR37534">
    <property type="entry name" value="TRANSCRIPTIONAL ACTIVATOR PROTEIN UGA3"/>
    <property type="match status" value="1"/>
</dbReference>
<comment type="caution">
    <text evidence="4">The sequence shown here is derived from an EMBL/GenBank/DDBJ whole genome shotgun (WGS) entry which is preliminary data.</text>
</comment>
<evidence type="ECO:0000256" key="2">
    <source>
        <dbReference type="ARBA" id="ARBA00023242"/>
    </source>
</evidence>
<evidence type="ECO:0000313" key="4">
    <source>
        <dbReference type="EMBL" id="KAA8896871.1"/>
    </source>
</evidence>
<feature type="region of interest" description="Disordered" evidence="3">
    <location>
        <begin position="249"/>
        <end position="270"/>
    </location>
</feature>
<keyword evidence="5" id="KW-1185">Reference proteome</keyword>